<name>A0A2I8VQD7_9EURY</name>
<dbReference type="PANTHER" id="PTHR34236:SF1">
    <property type="entry name" value="DIMETHYL SULFOXIDE REDUCTASE TRANSCRIPTIONAL ACTIVATOR"/>
    <property type="match status" value="1"/>
</dbReference>
<dbReference type="KEGG" id="srub:C2R22_21085"/>
<keyword evidence="1" id="KW-0805">Transcription regulation</keyword>
<dbReference type="Gene3D" id="1.10.10.10">
    <property type="entry name" value="Winged helix-like DNA-binding domain superfamily/Winged helix DNA-binding domain"/>
    <property type="match status" value="1"/>
</dbReference>
<sequence length="226" mass="25132">MRYSTIIISLDEQIRSTTDQQLRRGVDDPRAIWIDGSRVATQEAIHYINLLDDGSVVGVAQFRGDAAHLARIQEDVPHIISSTVTGGETWLGYMHYEPGDVERAILERLDSEAISIDWPMRETDSGLQVTLFGDDAAVQHLITALSEDVSVSLERKGEYEPEIGDPGEHLTDRQTEIVRTALAAGYYDIPRRATQRDLAAELGVSRGTIGDHLRRAESKIIRAVLQ</sequence>
<evidence type="ECO:0000313" key="6">
    <source>
        <dbReference type="Proteomes" id="UP000236584"/>
    </source>
</evidence>
<dbReference type="PANTHER" id="PTHR34236">
    <property type="entry name" value="DIMETHYL SULFOXIDE REDUCTASE TRANSCRIPTIONAL ACTIVATOR"/>
    <property type="match status" value="1"/>
</dbReference>
<dbReference type="OrthoDB" id="194393at2157"/>
<gene>
    <name evidence="5" type="ORF">C2R22_21085</name>
</gene>
<evidence type="ECO:0000259" key="3">
    <source>
        <dbReference type="Pfam" id="PF04967"/>
    </source>
</evidence>
<proteinExistence type="predicted"/>
<dbReference type="EMBL" id="CP026310">
    <property type="protein sequence ID" value="AUV84094.1"/>
    <property type="molecule type" value="Genomic_DNA"/>
</dbReference>
<geneLocation type="plasmid" evidence="5">
    <name>unnamed1</name>
</geneLocation>
<dbReference type="GeneID" id="35594643"/>
<evidence type="ECO:0000313" key="5">
    <source>
        <dbReference type="EMBL" id="AUV84094.1"/>
    </source>
</evidence>
<feature type="domain" description="HVO-0513-like N-terminal" evidence="4">
    <location>
        <begin position="38"/>
        <end position="159"/>
    </location>
</feature>
<accession>A0A2I8VQD7</accession>
<dbReference type="InterPro" id="IPR056493">
    <property type="entry name" value="HVO_0513_N"/>
</dbReference>
<dbReference type="AlphaFoldDB" id="A0A2I8VQD7"/>
<feature type="domain" description="HTH bat-type" evidence="3">
    <location>
        <begin position="170"/>
        <end position="222"/>
    </location>
</feature>
<protein>
    <submittedName>
        <fullName evidence="5">Bacterio-opsin activator</fullName>
    </submittedName>
</protein>
<dbReference type="Pfam" id="PF24278">
    <property type="entry name" value="HVO_0513_N"/>
    <property type="match status" value="1"/>
</dbReference>
<dbReference type="Proteomes" id="UP000236584">
    <property type="component" value="Plasmid unnamed1"/>
</dbReference>
<keyword evidence="6" id="KW-1185">Reference proteome</keyword>
<keyword evidence="2" id="KW-0804">Transcription</keyword>
<organism evidence="5 6">
    <name type="scientific">Salinigranum rubrum</name>
    <dbReference type="NCBI Taxonomy" id="755307"/>
    <lineage>
        <taxon>Archaea</taxon>
        <taxon>Methanobacteriati</taxon>
        <taxon>Methanobacteriota</taxon>
        <taxon>Stenosarchaea group</taxon>
        <taxon>Halobacteria</taxon>
        <taxon>Halobacteriales</taxon>
        <taxon>Haloferacaceae</taxon>
        <taxon>Salinigranum</taxon>
    </lineage>
</organism>
<evidence type="ECO:0000259" key="4">
    <source>
        <dbReference type="Pfam" id="PF24278"/>
    </source>
</evidence>
<dbReference type="InterPro" id="IPR007050">
    <property type="entry name" value="HTH_bacterioopsin"/>
</dbReference>
<dbReference type="Pfam" id="PF04967">
    <property type="entry name" value="HTH_10"/>
    <property type="match status" value="1"/>
</dbReference>
<reference evidence="5 6" key="1">
    <citation type="submission" date="2018-01" db="EMBL/GenBank/DDBJ databases">
        <title>Complete genome sequence of Salinigranum rubrum GX10T, an extremely halophilic archaeon isolated from a marine solar saltern.</title>
        <authorList>
            <person name="Han S."/>
        </authorList>
    </citation>
    <scope>NUCLEOTIDE SEQUENCE [LARGE SCALE GENOMIC DNA]</scope>
    <source>
        <strain evidence="5 6">GX10</strain>
        <plasmid evidence="6">Plasmid unnamed1</plasmid>
    </source>
</reference>
<evidence type="ECO:0000256" key="1">
    <source>
        <dbReference type="ARBA" id="ARBA00023015"/>
    </source>
</evidence>
<dbReference type="InterPro" id="IPR036388">
    <property type="entry name" value="WH-like_DNA-bd_sf"/>
</dbReference>
<evidence type="ECO:0000256" key="2">
    <source>
        <dbReference type="ARBA" id="ARBA00023163"/>
    </source>
</evidence>
<dbReference type="RefSeq" id="WP_103427783.1">
    <property type="nucleotide sequence ID" value="NZ_CP026310.1"/>
</dbReference>
<keyword evidence="5" id="KW-0614">Plasmid</keyword>